<evidence type="ECO:0000313" key="2">
    <source>
        <dbReference type="Proteomes" id="UP001600424"/>
    </source>
</evidence>
<accession>A0ABW6J7I1</accession>
<organism evidence="1 2">
    <name type="scientific">Streptomyces wedmorensis</name>
    <dbReference type="NCBI Taxonomy" id="43759"/>
    <lineage>
        <taxon>Bacteria</taxon>
        <taxon>Bacillati</taxon>
        <taxon>Actinomycetota</taxon>
        <taxon>Actinomycetes</taxon>
        <taxon>Kitasatosporales</taxon>
        <taxon>Streptomycetaceae</taxon>
        <taxon>Streptomyces</taxon>
    </lineage>
</organism>
<dbReference type="RefSeq" id="WP_386255258.1">
    <property type="nucleotide sequence ID" value="NZ_JBHTRV010000070.1"/>
</dbReference>
<gene>
    <name evidence="1" type="ORF">ACFQ63_40180</name>
</gene>
<dbReference type="Proteomes" id="UP001600424">
    <property type="component" value="Unassembled WGS sequence"/>
</dbReference>
<evidence type="ECO:0000313" key="1">
    <source>
        <dbReference type="EMBL" id="MFE5985871.1"/>
    </source>
</evidence>
<sequence>MSANEHRGGMHNERHDERLSDEELELFVQYLHRFANHDVDICLRMEAGDPEHPVYVMFGRDYPPVGDAADYRRPFVGRRQVTSKSDINDGG</sequence>
<keyword evidence="2" id="KW-1185">Reference proteome</keyword>
<dbReference type="EMBL" id="JBHTRV010000070">
    <property type="protein sequence ID" value="MFE5985871.1"/>
    <property type="molecule type" value="Genomic_DNA"/>
</dbReference>
<name>A0ABW6J7I1_STRWE</name>
<comment type="caution">
    <text evidence="1">The sequence shown here is derived from an EMBL/GenBank/DDBJ whole genome shotgun (WGS) entry which is preliminary data.</text>
</comment>
<proteinExistence type="predicted"/>
<protein>
    <submittedName>
        <fullName evidence="1">Uncharacterized protein</fullName>
    </submittedName>
</protein>
<reference evidence="1 2" key="1">
    <citation type="submission" date="2024-09" db="EMBL/GenBank/DDBJ databases">
        <title>The Natural Products Discovery Center: Release of the First 8490 Sequenced Strains for Exploring Actinobacteria Biosynthetic Diversity.</title>
        <authorList>
            <person name="Kalkreuter E."/>
            <person name="Kautsar S.A."/>
            <person name="Yang D."/>
            <person name="Bader C.D."/>
            <person name="Teijaro C.N."/>
            <person name="Fluegel L."/>
            <person name="Davis C.M."/>
            <person name="Simpson J.R."/>
            <person name="Lauterbach L."/>
            <person name="Steele A.D."/>
            <person name="Gui C."/>
            <person name="Meng S."/>
            <person name="Li G."/>
            <person name="Viehrig K."/>
            <person name="Ye F."/>
            <person name="Su P."/>
            <person name="Kiefer A.F."/>
            <person name="Nichols A."/>
            <person name="Cepeda A.J."/>
            <person name="Yan W."/>
            <person name="Fan B."/>
            <person name="Jiang Y."/>
            <person name="Adhikari A."/>
            <person name="Zheng C.-J."/>
            <person name="Schuster L."/>
            <person name="Cowan T.M."/>
            <person name="Smanski M.J."/>
            <person name="Chevrette M.G."/>
            <person name="De Carvalho L.P.S."/>
            <person name="Shen B."/>
        </authorList>
    </citation>
    <scope>NUCLEOTIDE SEQUENCE [LARGE SCALE GENOMIC DNA]</scope>
    <source>
        <strain evidence="1 2">NPDC056472</strain>
    </source>
</reference>